<organism evidence="3 4">
    <name type="scientific">Sphingomonas echinoides</name>
    <dbReference type="NCBI Taxonomy" id="59803"/>
    <lineage>
        <taxon>Bacteria</taxon>
        <taxon>Pseudomonadati</taxon>
        <taxon>Pseudomonadota</taxon>
        <taxon>Alphaproteobacteria</taxon>
        <taxon>Sphingomonadales</taxon>
        <taxon>Sphingomonadaceae</taxon>
        <taxon>Sphingomonas</taxon>
    </lineage>
</organism>
<reference evidence="3 4" key="1">
    <citation type="submission" date="2023-11" db="EMBL/GenBank/DDBJ databases">
        <title>MicrobeMod: A computational toolkit for identifying prokaryotic methylation and restriction-modification with nanopore sequencing.</title>
        <authorList>
            <person name="Crits-Christoph A."/>
            <person name="Kang S.C."/>
            <person name="Lee H."/>
            <person name="Ostrov N."/>
        </authorList>
    </citation>
    <scope>NUCLEOTIDE SEQUENCE [LARGE SCALE GENOMIC DNA]</scope>
    <source>
        <strain evidence="3 4">ATCC 14820</strain>
    </source>
</reference>
<proteinExistence type="predicted"/>
<gene>
    <name evidence="3" type="ORF">SIL82_15575</name>
</gene>
<dbReference type="EMBL" id="JAWXXV010000001">
    <property type="protein sequence ID" value="MDX5985674.1"/>
    <property type="molecule type" value="Genomic_DNA"/>
</dbReference>
<protein>
    <submittedName>
        <fullName evidence="3">Zf-HC2 domain-containing protein</fullName>
    </submittedName>
</protein>
<feature type="transmembrane region" description="Helical" evidence="1">
    <location>
        <begin position="90"/>
        <end position="112"/>
    </location>
</feature>
<dbReference type="InterPro" id="IPR027383">
    <property type="entry name" value="Znf_put"/>
</dbReference>
<evidence type="ECO:0000256" key="1">
    <source>
        <dbReference type="SAM" id="Phobius"/>
    </source>
</evidence>
<feature type="domain" description="Putative zinc-finger" evidence="2">
    <location>
        <begin position="4"/>
        <end position="37"/>
    </location>
</feature>
<keyword evidence="1" id="KW-0472">Membrane</keyword>
<evidence type="ECO:0000259" key="2">
    <source>
        <dbReference type="Pfam" id="PF13490"/>
    </source>
</evidence>
<dbReference type="Proteomes" id="UP001279660">
    <property type="component" value="Unassembled WGS sequence"/>
</dbReference>
<keyword evidence="1" id="KW-0812">Transmembrane</keyword>
<name>A0ABU4PQJ4_9SPHN</name>
<keyword evidence="4" id="KW-1185">Reference proteome</keyword>
<dbReference type="RefSeq" id="WP_010407589.1">
    <property type="nucleotide sequence ID" value="NZ_JAWXXV010000001.1"/>
</dbReference>
<comment type="caution">
    <text evidence="3">The sequence shown here is derived from an EMBL/GenBank/DDBJ whole genome shotgun (WGS) entry which is preliminary data.</text>
</comment>
<accession>A0ABU4PQJ4</accession>
<evidence type="ECO:0000313" key="3">
    <source>
        <dbReference type="EMBL" id="MDX5985674.1"/>
    </source>
</evidence>
<sequence length="256" mass="27622">MTHCADREPALNALFDGELDSLNAAEVEAHVRSCAACSGYLATLAEVHDVIASVALDEAAPGRLRHRIEALVAAPPVDRVAPRRAPVRRYLPWFGGGAIGALAASLALLVAVPQASVADLPDQVIASHIRSLQAAHLTDVLTSDRHVVKPWFNGRIDFSPPVVDLVQQGFPLVGGRLDYIGDRPVAALVYRRRLHTINLFIRPAPQSPHVSPGALRRHTYTIERWVAGDLEYWAVSDVDAADLHAFHKLFAAASAG</sequence>
<keyword evidence="1" id="KW-1133">Transmembrane helix</keyword>
<dbReference type="InterPro" id="IPR041916">
    <property type="entry name" value="Anti_sigma_zinc_sf"/>
</dbReference>
<dbReference type="Pfam" id="PF13490">
    <property type="entry name" value="zf-HC2"/>
    <property type="match status" value="1"/>
</dbReference>
<evidence type="ECO:0000313" key="4">
    <source>
        <dbReference type="Proteomes" id="UP001279660"/>
    </source>
</evidence>
<dbReference type="Gene3D" id="1.10.10.1320">
    <property type="entry name" value="Anti-sigma factor, zinc-finger domain"/>
    <property type="match status" value="1"/>
</dbReference>